<sequence>MLASLLHSSDWKLEDGMQPEDMDMTEKFGFTLGKAQPLQAVPIKP</sequence>
<dbReference type="PANTHER" id="PTHR47950">
    <property type="entry name" value="CYTOCHROME P450, FAMILY 76, SUBFAMILY C, POLYPEPTIDE 5-RELATED"/>
    <property type="match status" value="1"/>
</dbReference>
<dbReference type="PANTHER" id="PTHR47950:SF44">
    <property type="entry name" value="CYTOCHROME P450, FAMILY 76, SUBFAMILY C, POLYPEPTIDE 5-RELATED"/>
    <property type="match status" value="1"/>
</dbReference>
<gene>
    <name evidence="2" type="primary">CYP76B6_26</name>
    <name evidence="2" type="ORF">CK203_022762</name>
</gene>
<dbReference type="Proteomes" id="UP000288805">
    <property type="component" value="Unassembled WGS sequence"/>
</dbReference>
<accession>A0A438IW77</accession>
<evidence type="ECO:0000313" key="3">
    <source>
        <dbReference type="Proteomes" id="UP000288805"/>
    </source>
</evidence>
<organism evidence="2 3">
    <name type="scientific">Vitis vinifera</name>
    <name type="common">Grape</name>
    <dbReference type="NCBI Taxonomy" id="29760"/>
    <lineage>
        <taxon>Eukaryota</taxon>
        <taxon>Viridiplantae</taxon>
        <taxon>Streptophyta</taxon>
        <taxon>Embryophyta</taxon>
        <taxon>Tracheophyta</taxon>
        <taxon>Spermatophyta</taxon>
        <taxon>Magnoliopsida</taxon>
        <taxon>eudicotyledons</taxon>
        <taxon>Gunneridae</taxon>
        <taxon>Pentapetalae</taxon>
        <taxon>rosids</taxon>
        <taxon>Vitales</taxon>
        <taxon>Vitaceae</taxon>
        <taxon>Viteae</taxon>
        <taxon>Vitis</taxon>
    </lineage>
</organism>
<dbReference type="AlphaFoldDB" id="A0A438IW77"/>
<comment type="caution">
    <text evidence="2">The sequence shown here is derived from an EMBL/GenBank/DDBJ whole genome shotgun (WGS) entry which is preliminary data.</text>
</comment>
<reference evidence="2 3" key="1">
    <citation type="journal article" date="2018" name="PLoS Genet.">
        <title>Population sequencing reveals clonal diversity and ancestral inbreeding in the grapevine cultivar Chardonnay.</title>
        <authorList>
            <person name="Roach M.J."/>
            <person name="Johnson D.L."/>
            <person name="Bohlmann J."/>
            <person name="van Vuuren H.J."/>
            <person name="Jones S.J."/>
            <person name="Pretorius I.S."/>
            <person name="Schmidt S.A."/>
            <person name="Borneman A.R."/>
        </authorList>
    </citation>
    <scope>NUCLEOTIDE SEQUENCE [LARGE SCALE GENOMIC DNA]</scope>
    <source>
        <strain evidence="3">cv. Chardonnay</strain>
        <tissue evidence="2">Leaf</tissue>
    </source>
</reference>
<protein>
    <submittedName>
        <fullName evidence="2">Geraniol 8-hydroxylase</fullName>
    </submittedName>
</protein>
<evidence type="ECO:0000313" key="2">
    <source>
        <dbReference type="EMBL" id="RVX00987.1"/>
    </source>
</evidence>
<name>A0A438IW77_VITVI</name>
<evidence type="ECO:0000256" key="1">
    <source>
        <dbReference type="ARBA" id="ARBA00010617"/>
    </source>
</evidence>
<comment type="similarity">
    <text evidence="1">Belongs to the cytochrome P450 family.</text>
</comment>
<dbReference type="EMBL" id="QGNW01000078">
    <property type="protein sequence ID" value="RVX00987.1"/>
    <property type="molecule type" value="Genomic_DNA"/>
</dbReference>
<proteinExistence type="inferred from homology"/>